<reference evidence="2" key="1">
    <citation type="journal article" date="2013" name="Nature">
        <title>Draft genome of the wheat A-genome progenitor Triticum urartu.</title>
        <authorList>
            <person name="Ling H.Q."/>
            <person name="Zhao S."/>
            <person name="Liu D."/>
            <person name="Wang J."/>
            <person name="Sun H."/>
            <person name="Zhang C."/>
            <person name="Fan H."/>
            <person name="Li D."/>
            <person name="Dong L."/>
            <person name="Tao Y."/>
            <person name="Gao C."/>
            <person name="Wu H."/>
            <person name="Li Y."/>
            <person name="Cui Y."/>
            <person name="Guo X."/>
            <person name="Zheng S."/>
            <person name="Wang B."/>
            <person name="Yu K."/>
            <person name="Liang Q."/>
            <person name="Yang W."/>
            <person name="Lou X."/>
            <person name="Chen J."/>
            <person name="Feng M."/>
            <person name="Jian J."/>
            <person name="Zhang X."/>
            <person name="Luo G."/>
            <person name="Jiang Y."/>
            <person name="Liu J."/>
            <person name="Wang Z."/>
            <person name="Sha Y."/>
            <person name="Zhang B."/>
            <person name="Wu H."/>
            <person name="Tang D."/>
            <person name="Shen Q."/>
            <person name="Xue P."/>
            <person name="Zou S."/>
            <person name="Wang X."/>
            <person name="Liu X."/>
            <person name="Wang F."/>
            <person name="Yang Y."/>
            <person name="An X."/>
            <person name="Dong Z."/>
            <person name="Zhang K."/>
            <person name="Zhang X."/>
            <person name="Luo M.C."/>
            <person name="Dvorak J."/>
            <person name="Tong Y."/>
            <person name="Wang J."/>
            <person name="Yang H."/>
            <person name="Li Z."/>
            <person name="Wang D."/>
            <person name="Zhang A."/>
            <person name="Wang J."/>
        </authorList>
    </citation>
    <scope>NUCLEOTIDE SEQUENCE</scope>
    <source>
        <strain evidence="2">cv. G1812</strain>
    </source>
</reference>
<accession>A0A8R7PE92</accession>
<proteinExistence type="predicted"/>
<dbReference type="EnsemblPlants" id="TuG1812G0200002740.01.T01">
    <property type="protein sequence ID" value="TuG1812G0200002740.01.T01.cds365550"/>
    <property type="gene ID" value="TuG1812G0200002740.01"/>
</dbReference>
<organism evidence="1 2">
    <name type="scientific">Triticum urartu</name>
    <name type="common">Red wild einkorn</name>
    <name type="synonym">Crithodium urartu</name>
    <dbReference type="NCBI Taxonomy" id="4572"/>
    <lineage>
        <taxon>Eukaryota</taxon>
        <taxon>Viridiplantae</taxon>
        <taxon>Streptophyta</taxon>
        <taxon>Embryophyta</taxon>
        <taxon>Tracheophyta</taxon>
        <taxon>Spermatophyta</taxon>
        <taxon>Magnoliopsida</taxon>
        <taxon>Liliopsida</taxon>
        <taxon>Poales</taxon>
        <taxon>Poaceae</taxon>
        <taxon>BOP clade</taxon>
        <taxon>Pooideae</taxon>
        <taxon>Triticodae</taxon>
        <taxon>Triticeae</taxon>
        <taxon>Triticinae</taxon>
        <taxon>Triticum</taxon>
    </lineage>
</organism>
<dbReference type="Proteomes" id="UP000015106">
    <property type="component" value="Chromosome 2"/>
</dbReference>
<dbReference type="Gramene" id="TuG1812G0200002740.01.T01">
    <property type="protein sequence ID" value="TuG1812G0200002740.01.T01.cds365550"/>
    <property type="gene ID" value="TuG1812G0200002740.01"/>
</dbReference>
<keyword evidence="2" id="KW-1185">Reference proteome</keyword>
<reference evidence="1" key="3">
    <citation type="submission" date="2022-06" db="UniProtKB">
        <authorList>
            <consortium name="EnsemblPlants"/>
        </authorList>
    </citation>
    <scope>IDENTIFICATION</scope>
</reference>
<reference evidence="1" key="2">
    <citation type="submission" date="2018-03" db="EMBL/GenBank/DDBJ databases">
        <title>The Triticum urartu genome reveals the dynamic nature of wheat genome evolution.</title>
        <authorList>
            <person name="Ling H."/>
            <person name="Ma B."/>
            <person name="Shi X."/>
            <person name="Liu H."/>
            <person name="Dong L."/>
            <person name="Sun H."/>
            <person name="Cao Y."/>
            <person name="Gao Q."/>
            <person name="Zheng S."/>
            <person name="Li Y."/>
            <person name="Yu Y."/>
            <person name="Du H."/>
            <person name="Qi M."/>
            <person name="Li Y."/>
            <person name="Yu H."/>
            <person name="Cui Y."/>
            <person name="Wang N."/>
            <person name="Chen C."/>
            <person name="Wu H."/>
            <person name="Zhao Y."/>
            <person name="Zhang J."/>
            <person name="Li Y."/>
            <person name="Zhou W."/>
            <person name="Zhang B."/>
            <person name="Hu W."/>
            <person name="Eijk M."/>
            <person name="Tang J."/>
            <person name="Witsenboer H."/>
            <person name="Zhao S."/>
            <person name="Li Z."/>
            <person name="Zhang A."/>
            <person name="Wang D."/>
            <person name="Liang C."/>
        </authorList>
    </citation>
    <scope>NUCLEOTIDE SEQUENCE [LARGE SCALE GENOMIC DNA]</scope>
    <source>
        <strain evidence="1">cv. G1812</strain>
    </source>
</reference>
<sequence length="41" mass="4300">MPRALDCASRTSRRYSLTARAAKGLQLASCCCGGGALTLRL</sequence>
<dbReference type="AlphaFoldDB" id="A0A8R7PE92"/>
<evidence type="ECO:0000313" key="1">
    <source>
        <dbReference type="EnsemblPlants" id="TuG1812G0200002740.01.T01.cds365550"/>
    </source>
</evidence>
<protein>
    <submittedName>
        <fullName evidence="1">Uncharacterized protein</fullName>
    </submittedName>
</protein>
<evidence type="ECO:0000313" key="2">
    <source>
        <dbReference type="Proteomes" id="UP000015106"/>
    </source>
</evidence>
<name>A0A8R7PE92_TRIUA</name>